<dbReference type="Gene3D" id="3.40.630.30">
    <property type="match status" value="1"/>
</dbReference>
<dbReference type="RefSeq" id="WP_085784355.1">
    <property type="nucleotide sequence ID" value="NZ_CP008743.1"/>
</dbReference>
<dbReference type="Pfam" id="PF13302">
    <property type="entry name" value="Acetyltransf_3"/>
    <property type="match status" value="1"/>
</dbReference>
<keyword evidence="1" id="KW-0732">Signal</keyword>
<evidence type="ECO:0000313" key="4">
    <source>
        <dbReference type="Proteomes" id="UP000237351"/>
    </source>
</evidence>
<keyword evidence="4" id="KW-1185">Reference proteome</keyword>
<evidence type="ECO:0000256" key="1">
    <source>
        <dbReference type="SAM" id="SignalP"/>
    </source>
</evidence>
<dbReference type="AlphaFoldDB" id="A0A1W6N4P8"/>
<sequence>MILRSWLIILGLFFVSSPVAMATQDLTTLIEEGQIFRRTKAHSPIFLQWSRTIQTPWEGKKPGFKVHAFQDKSQLGYITAETNVVRGYIDLSWVSMHTPEHITEAFRTVLGAFKALKRHLFPEIQYLFHADTPENQSTIELIKRAGFTESQQFLPSRSQIHLVAEIPTAEQRDPPLMNLSALRTALQEIENFPSEGATPETLFTEGTCYRHASYPGIFFHYVGGIDVEPVLEIPRKDFGFKIFREQEQDEIGFIVPRALSSGDIRIGAVWINQDMRCKGYCTQAILMVMALYQERSSLIPQARYFSFLTNTSNEAMMRVAQKVNFQENPTPETSPLVLLFGGRVFQRTFVAQHGHTFQ</sequence>
<dbReference type="InterPro" id="IPR016181">
    <property type="entry name" value="Acyl_CoA_acyltransferase"/>
</dbReference>
<evidence type="ECO:0000313" key="3">
    <source>
        <dbReference type="EMBL" id="ARN84857.1"/>
    </source>
</evidence>
<evidence type="ECO:0000259" key="2">
    <source>
        <dbReference type="Pfam" id="PF13302"/>
    </source>
</evidence>
<dbReference type="SUPFAM" id="SSF55729">
    <property type="entry name" value="Acyl-CoA N-acyltransferases (Nat)"/>
    <property type="match status" value="1"/>
</dbReference>
<name>A0A1W6N4P8_9PROT</name>
<reference evidence="3 4" key="1">
    <citation type="submission" date="2014-06" db="EMBL/GenBank/DDBJ databases">
        <title>The genome of the endonuclear symbiont Nucleicultrix amoebiphila.</title>
        <authorList>
            <person name="Schulz F."/>
            <person name="Horn M."/>
        </authorList>
    </citation>
    <scope>NUCLEOTIDE SEQUENCE [LARGE SCALE GENOMIC DNA]</scope>
    <source>
        <strain evidence="3 4">FS5</strain>
    </source>
</reference>
<dbReference type="KEGG" id="naf:GQ61_05660"/>
<dbReference type="Proteomes" id="UP000237351">
    <property type="component" value="Chromosome"/>
</dbReference>
<organism evidence="3 4">
    <name type="scientific">Candidatus Nucleicultrix amoebiphila FS5</name>
    <dbReference type="NCBI Taxonomy" id="1414854"/>
    <lineage>
        <taxon>Bacteria</taxon>
        <taxon>Pseudomonadati</taxon>
        <taxon>Pseudomonadota</taxon>
        <taxon>Alphaproteobacteria</taxon>
        <taxon>Holosporales</taxon>
        <taxon>Candidatus Nucleicultricaceae</taxon>
        <taxon>Candidatus Nucleicultrix</taxon>
    </lineage>
</organism>
<accession>A0A1W6N4P8</accession>
<dbReference type="STRING" id="1414854.GQ61_05660"/>
<feature type="domain" description="N-acetyltransferase" evidence="2">
    <location>
        <begin position="235"/>
        <end position="326"/>
    </location>
</feature>
<dbReference type="EMBL" id="CP008743">
    <property type="protein sequence ID" value="ARN84857.1"/>
    <property type="molecule type" value="Genomic_DNA"/>
</dbReference>
<feature type="chain" id="PRO_5012642248" description="N-acetyltransferase domain-containing protein" evidence="1">
    <location>
        <begin position="23"/>
        <end position="358"/>
    </location>
</feature>
<feature type="signal peptide" evidence="1">
    <location>
        <begin position="1"/>
        <end position="22"/>
    </location>
</feature>
<dbReference type="GO" id="GO:0016747">
    <property type="term" value="F:acyltransferase activity, transferring groups other than amino-acyl groups"/>
    <property type="evidence" value="ECO:0007669"/>
    <property type="project" value="InterPro"/>
</dbReference>
<protein>
    <recommendedName>
        <fullName evidence="2">N-acetyltransferase domain-containing protein</fullName>
    </recommendedName>
</protein>
<gene>
    <name evidence="3" type="ORF">GQ61_05660</name>
</gene>
<dbReference type="InterPro" id="IPR000182">
    <property type="entry name" value="GNAT_dom"/>
</dbReference>
<proteinExistence type="predicted"/>